<sequence length="351" mass="39218">MPCHALRARIQFCLGDYDQLMHLAVLLIYVQIGCSLVGSLGASFNGVPLVNLVIALFALVAIESSSQSLGRTYALLLCCGILLDVFWFILFSRQIWNISSHDTHPLFVFSLRLQFCMQIAGFSVRTASSFLWIQMYRLGLSNVENTLSRLSDLRYSFLNPSSPALRRQNSHSDEILGGSIYDPTYYSSLFEGPQDNKLFHEDARYGGIGSMKPNLAMLIPSRRSIQQGEVRSSLERAKGCCTKEKGVGSGSPLIFNLSVFADLVDLDHRGSPLLSTTGSEGSDHYHYAFFEALSNLVDLEIACCKTLGFVVSSHGSLLQFTNRRLQLTYSGRQRWDQLHLLFQGADTRFRL</sequence>
<feature type="transmembrane region" description="Helical" evidence="1">
    <location>
        <begin position="74"/>
        <end position="91"/>
    </location>
</feature>
<keyword evidence="1" id="KW-0472">Membrane</keyword>
<dbReference type="EMBL" id="JBBNAE010000005">
    <property type="protein sequence ID" value="KAK9122493.1"/>
    <property type="molecule type" value="Genomic_DNA"/>
</dbReference>
<accession>A0AAP0IX26</accession>
<feature type="transmembrane region" description="Helical" evidence="1">
    <location>
        <begin position="20"/>
        <end position="38"/>
    </location>
</feature>
<dbReference type="Proteomes" id="UP001417504">
    <property type="component" value="Unassembled WGS sequence"/>
</dbReference>
<proteinExistence type="predicted"/>
<keyword evidence="1" id="KW-0812">Transmembrane</keyword>
<organism evidence="2 3">
    <name type="scientific">Stephania japonica</name>
    <dbReference type="NCBI Taxonomy" id="461633"/>
    <lineage>
        <taxon>Eukaryota</taxon>
        <taxon>Viridiplantae</taxon>
        <taxon>Streptophyta</taxon>
        <taxon>Embryophyta</taxon>
        <taxon>Tracheophyta</taxon>
        <taxon>Spermatophyta</taxon>
        <taxon>Magnoliopsida</taxon>
        <taxon>Ranunculales</taxon>
        <taxon>Menispermaceae</taxon>
        <taxon>Menispermoideae</taxon>
        <taxon>Cissampelideae</taxon>
        <taxon>Stephania</taxon>
    </lineage>
</organism>
<evidence type="ECO:0000256" key="1">
    <source>
        <dbReference type="SAM" id="Phobius"/>
    </source>
</evidence>
<dbReference type="PANTHER" id="PTHR35471">
    <property type="entry name" value="OS07G0223700 PROTEIN"/>
    <property type="match status" value="1"/>
</dbReference>
<evidence type="ECO:0000313" key="3">
    <source>
        <dbReference type="Proteomes" id="UP001417504"/>
    </source>
</evidence>
<reference evidence="2 3" key="1">
    <citation type="submission" date="2024-01" db="EMBL/GenBank/DDBJ databases">
        <title>Genome assemblies of Stephania.</title>
        <authorList>
            <person name="Yang L."/>
        </authorList>
    </citation>
    <scope>NUCLEOTIDE SEQUENCE [LARGE SCALE GENOMIC DNA]</scope>
    <source>
        <strain evidence="2">QJT</strain>
        <tissue evidence="2">Leaf</tissue>
    </source>
</reference>
<protein>
    <submittedName>
        <fullName evidence="2">Uncharacterized protein</fullName>
    </submittedName>
</protein>
<dbReference type="PANTHER" id="PTHR35471:SF1">
    <property type="entry name" value="OS07G0223700 PROTEIN"/>
    <property type="match status" value="1"/>
</dbReference>
<gene>
    <name evidence="2" type="ORF">Sjap_012095</name>
</gene>
<feature type="transmembrane region" description="Helical" evidence="1">
    <location>
        <begin position="44"/>
        <end position="62"/>
    </location>
</feature>
<keyword evidence="1" id="KW-1133">Transmembrane helix</keyword>
<dbReference type="AlphaFoldDB" id="A0AAP0IX26"/>
<evidence type="ECO:0000313" key="2">
    <source>
        <dbReference type="EMBL" id="KAK9122493.1"/>
    </source>
</evidence>
<name>A0AAP0IX26_9MAGN</name>
<comment type="caution">
    <text evidence="2">The sequence shown here is derived from an EMBL/GenBank/DDBJ whole genome shotgun (WGS) entry which is preliminary data.</text>
</comment>
<keyword evidence="3" id="KW-1185">Reference proteome</keyword>